<dbReference type="GO" id="GO:0006617">
    <property type="term" value="P:SRP-dependent cotranslational protein targeting to membrane, signal sequence recognition"/>
    <property type="evidence" value="ECO:0007669"/>
    <property type="project" value="TreeGrafter"/>
</dbReference>
<dbReference type="Gramene" id="GBG84648">
    <property type="protein sequence ID" value="GBG84648"/>
    <property type="gene ID" value="CBR_g39024"/>
</dbReference>
<dbReference type="STRING" id="69332.A0A388LQN5"/>
<evidence type="ECO:0000313" key="6">
    <source>
        <dbReference type="EMBL" id="GBG84648.1"/>
    </source>
</evidence>
<dbReference type="Pfam" id="PF01922">
    <property type="entry name" value="SRP19"/>
    <property type="match status" value="1"/>
</dbReference>
<sequence>MAFEPDHAKWNVIYPIYINSKKTLAEGRKICKSKAVENPTVNEIFDCCQFLKLPCHPDKCYSRDYMQRGRLRVQIKSSGMPINPDIPNRQSLLVEVAKLVPKHANRTRKQQESASASGSGPEVKKSGKGGKKKNR</sequence>
<feature type="compositionally biased region" description="Basic residues" evidence="5">
    <location>
        <begin position="126"/>
        <end position="135"/>
    </location>
</feature>
<dbReference type="InterPro" id="IPR036521">
    <property type="entry name" value="SRP19-like_sf"/>
</dbReference>
<evidence type="ECO:0000256" key="1">
    <source>
        <dbReference type="ARBA" id="ARBA00004496"/>
    </source>
</evidence>
<accession>A0A388LQN5</accession>
<dbReference type="InterPro" id="IPR002778">
    <property type="entry name" value="Signal_recog_particle_SRP19"/>
</dbReference>
<keyword evidence="7" id="KW-1185">Reference proteome</keyword>
<dbReference type="PANTHER" id="PTHR17453:SF0">
    <property type="entry name" value="SIGNAL RECOGNITION PARTICLE 19 KDA PROTEIN"/>
    <property type="match status" value="1"/>
</dbReference>
<evidence type="ECO:0000256" key="5">
    <source>
        <dbReference type="SAM" id="MobiDB-lite"/>
    </source>
</evidence>
<comment type="subcellular location">
    <subcellularLocation>
        <location evidence="1">Cytoplasm</location>
    </subcellularLocation>
</comment>
<dbReference type="Gene3D" id="3.30.56.30">
    <property type="entry name" value="Signal recognition particle, SRP19-like subunit"/>
    <property type="match status" value="1"/>
</dbReference>
<dbReference type="Proteomes" id="UP000265515">
    <property type="component" value="Unassembled WGS sequence"/>
</dbReference>
<organism evidence="6 7">
    <name type="scientific">Chara braunii</name>
    <name type="common">Braun's stonewort</name>
    <dbReference type="NCBI Taxonomy" id="69332"/>
    <lineage>
        <taxon>Eukaryota</taxon>
        <taxon>Viridiplantae</taxon>
        <taxon>Streptophyta</taxon>
        <taxon>Charophyceae</taxon>
        <taxon>Charales</taxon>
        <taxon>Characeae</taxon>
        <taxon>Chara</taxon>
    </lineage>
</organism>
<dbReference type="EMBL" id="BFEA01000485">
    <property type="protein sequence ID" value="GBG84648.1"/>
    <property type="molecule type" value="Genomic_DNA"/>
</dbReference>
<keyword evidence="2" id="KW-0963">Cytoplasm</keyword>
<dbReference type="OMA" id="ERTKCYP"/>
<evidence type="ECO:0000256" key="2">
    <source>
        <dbReference type="ARBA" id="ARBA00022490"/>
    </source>
</evidence>
<keyword evidence="4" id="KW-0687">Ribonucleoprotein</keyword>
<reference evidence="6 7" key="1">
    <citation type="journal article" date="2018" name="Cell">
        <title>The Chara Genome: Secondary Complexity and Implications for Plant Terrestrialization.</title>
        <authorList>
            <person name="Nishiyama T."/>
            <person name="Sakayama H."/>
            <person name="Vries J.D."/>
            <person name="Buschmann H."/>
            <person name="Saint-Marcoux D."/>
            <person name="Ullrich K.K."/>
            <person name="Haas F.B."/>
            <person name="Vanderstraeten L."/>
            <person name="Becker D."/>
            <person name="Lang D."/>
            <person name="Vosolsobe S."/>
            <person name="Rombauts S."/>
            <person name="Wilhelmsson P.K.I."/>
            <person name="Janitza P."/>
            <person name="Kern R."/>
            <person name="Heyl A."/>
            <person name="Rumpler F."/>
            <person name="Villalobos L.I.A.C."/>
            <person name="Clay J.M."/>
            <person name="Skokan R."/>
            <person name="Toyoda A."/>
            <person name="Suzuki Y."/>
            <person name="Kagoshima H."/>
            <person name="Schijlen E."/>
            <person name="Tajeshwar N."/>
            <person name="Catarino B."/>
            <person name="Hetherington A.J."/>
            <person name="Saltykova A."/>
            <person name="Bonnot C."/>
            <person name="Breuninger H."/>
            <person name="Symeonidi A."/>
            <person name="Radhakrishnan G.V."/>
            <person name="Van Nieuwerburgh F."/>
            <person name="Deforce D."/>
            <person name="Chang C."/>
            <person name="Karol K.G."/>
            <person name="Hedrich R."/>
            <person name="Ulvskov P."/>
            <person name="Glockner G."/>
            <person name="Delwiche C.F."/>
            <person name="Petrasek J."/>
            <person name="Van de Peer Y."/>
            <person name="Friml J."/>
            <person name="Beilby M."/>
            <person name="Dolan L."/>
            <person name="Kohara Y."/>
            <person name="Sugano S."/>
            <person name="Fujiyama A."/>
            <person name="Delaux P.-M."/>
            <person name="Quint M."/>
            <person name="TheiBen G."/>
            <person name="Hagemann M."/>
            <person name="Harholt J."/>
            <person name="Dunand C."/>
            <person name="Zachgo S."/>
            <person name="Langdale J."/>
            <person name="Maumus F."/>
            <person name="Straeten D.V.D."/>
            <person name="Gould S.B."/>
            <person name="Rensing S.A."/>
        </authorList>
    </citation>
    <scope>NUCLEOTIDE SEQUENCE [LARGE SCALE GENOMIC DNA]</scope>
    <source>
        <strain evidence="6 7">S276</strain>
    </source>
</reference>
<evidence type="ECO:0000256" key="3">
    <source>
        <dbReference type="ARBA" id="ARBA00023135"/>
    </source>
</evidence>
<evidence type="ECO:0000256" key="4">
    <source>
        <dbReference type="ARBA" id="ARBA00023274"/>
    </source>
</evidence>
<dbReference type="GO" id="GO:0008312">
    <property type="term" value="F:7S RNA binding"/>
    <property type="evidence" value="ECO:0007669"/>
    <property type="project" value="InterPro"/>
</dbReference>
<comment type="caution">
    <text evidence="6">The sequence shown here is derived from an EMBL/GenBank/DDBJ whole genome shotgun (WGS) entry which is preliminary data.</text>
</comment>
<gene>
    <name evidence="6" type="ORF">CBR_g39024</name>
</gene>
<name>A0A388LQN5_CHABU</name>
<dbReference type="PANTHER" id="PTHR17453">
    <property type="entry name" value="SIGNAL RECOGNITION PARTICLE 19 KD PROTEIN"/>
    <property type="match status" value="1"/>
</dbReference>
<dbReference type="SUPFAM" id="SSF69695">
    <property type="entry name" value="SRP19"/>
    <property type="match status" value="1"/>
</dbReference>
<dbReference type="GO" id="GO:0005786">
    <property type="term" value="C:signal recognition particle, endoplasmic reticulum targeting"/>
    <property type="evidence" value="ECO:0007669"/>
    <property type="project" value="UniProtKB-KW"/>
</dbReference>
<evidence type="ECO:0008006" key="8">
    <source>
        <dbReference type="Google" id="ProtNLM"/>
    </source>
</evidence>
<dbReference type="AlphaFoldDB" id="A0A388LQN5"/>
<evidence type="ECO:0000313" key="7">
    <source>
        <dbReference type="Proteomes" id="UP000265515"/>
    </source>
</evidence>
<dbReference type="OrthoDB" id="2190947at2759"/>
<proteinExistence type="predicted"/>
<keyword evidence="3" id="KW-0733">Signal recognition particle</keyword>
<protein>
    <recommendedName>
        <fullName evidence="8">Signal recognition particle 19 kDa protein</fullName>
    </recommendedName>
</protein>
<feature type="region of interest" description="Disordered" evidence="5">
    <location>
        <begin position="103"/>
        <end position="135"/>
    </location>
</feature>